<dbReference type="GeneID" id="115884391"/>
<keyword evidence="3" id="KW-1185">Reference proteome</keyword>
<dbReference type="OrthoDB" id="303066at2759"/>
<proteinExistence type="predicted"/>
<dbReference type="PANTHER" id="PTHR13167">
    <property type="entry name" value="PIEZO-TYPE MECHANOSENSITIVE ION CHANNEL COMPONENT"/>
    <property type="match status" value="1"/>
</dbReference>
<feature type="domain" description="Piezo non-specific cation channel cap" evidence="2">
    <location>
        <begin position="30"/>
        <end position="176"/>
    </location>
</feature>
<dbReference type="InterPro" id="IPR031334">
    <property type="entry name" value="Piezo_cap_dom"/>
</dbReference>
<gene>
    <name evidence="4" type="primary">LOC115884391</name>
</gene>
<dbReference type="InParanoid" id="A0A6J2Y6G4"/>
<dbReference type="GO" id="GO:0005261">
    <property type="term" value="F:monoatomic cation channel activity"/>
    <property type="evidence" value="ECO:0007669"/>
    <property type="project" value="TreeGrafter"/>
</dbReference>
<dbReference type="AlphaFoldDB" id="A0A6J2Y6G4"/>
<dbReference type="GO" id="GO:0008381">
    <property type="term" value="F:mechanosensitive monoatomic ion channel activity"/>
    <property type="evidence" value="ECO:0007669"/>
    <property type="project" value="InterPro"/>
</dbReference>
<dbReference type="GO" id="GO:0050982">
    <property type="term" value="P:detection of mechanical stimulus"/>
    <property type="evidence" value="ECO:0007669"/>
    <property type="project" value="TreeGrafter"/>
</dbReference>
<evidence type="ECO:0000259" key="2">
    <source>
        <dbReference type="Pfam" id="PF12166"/>
    </source>
</evidence>
<dbReference type="PANTHER" id="PTHR13167:SF25">
    <property type="entry name" value="PIEZO-TYPE MECHANOSENSITIVE ION CHANNEL COMPONENT"/>
    <property type="match status" value="1"/>
</dbReference>
<keyword evidence="1" id="KW-0812">Transmembrane</keyword>
<accession>A0A6J2Y6G4</accession>
<dbReference type="Pfam" id="PF12166">
    <property type="entry name" value="Piezo_cap"/>
    <property type="match status" value="1"/>
</dbReference>
<keyword evidence="1" id="KW-0472">Membrane</keyword>
<evidence type="ECO:0000313" key="3">
    <source>
        <dbReference type="Proteomes" id="UP000504635"/>
    </source>
</evidence>
<keyword evidence="1" id="KW-1133">Transmembrane helix</keyword>
<reference evidence="4" key="1">
    <citation type="submission" date="2025-08" db="UniProtKB">
        <authorList>
            <consortium name="RefSeq"/>
        </authorList>
    </citation>
    <scope>IDENTIFICATION</scope>
    <source>
        <tissue evidence="4">Gonads</tissue>
    </source>
</reference>
<evidence type="ECO:0000313" key="4">
    <source>
        <dbReference type="RefSeq" id="XP_030758811.1"/>
    </source>
</evidence>
<dbReference type="Proteomes" id="UP000504635">
    <property type="component" value="Unplaced"/>
</dbReference>
<dbReference type="InterPro" id="IPR027272">
    <property type="entry name" value="Piezo"/>
</dbReference>
<dbReference type="KEGG" id="soy:115884391"/>
<dbReference type="RefSeq" id="XP_030758811.1">
    <property type="nucleotide sequence ID" value="XM_030902951.1"/>
</dbReference>
<evidence type="ECO:0000256" key="1">
    <source>
        <dbReference type="SAM" id="Phobius"/>
    </source>
</evidence>
<dbReference type="GO" id="GO:0071260">
    <property type="term" value="P:cellular response to mechanical stimulus"/>
    <property type="evidence" value="ECO:0007669"/>
    <property type="project" value="TreeGrafter"/>
</dbReference>
<feature type="transmembrane region" description="Helical" evidence="1">
    <location>
        <begin position="90"/>
        <end position="113"/>
    </location>
</feature>
<dbReference type="GO" id="GO:0005886">
    <property type="term" value="C:plasma membrane"/>
    <property type="evidence" value="ECO:0007669"/>
    <property type="project" value="TreeGrafter"/>
</dbReference>
<name>A0A6J2Y6G4_SITOR</name>
<sequence length="179" mass="21301">MEPLHGDEKFTRFMTDENDETVDELTSGSVGFRHLLIGLQRENGQSWWEIQESCEAYDQNYQYYLKDLIHNSCKEPTIYVFNDKVFSSTVSYITGSGILGMYLIYFMIILSVLRDMTIKADEIWIEDIDHPENLMRKCLEVYLARDMENFELEQELFEELIFIMRSREICIKLSREEET</sequence>
<organism evidence="3 4">
    <name type="scientific">Sitophilus oryzae</name>
    <name type="common">Rice weevil</name>
    <name type="synonym">Curculio oryzae</name>
    <dbReference type="NCBI Taxonomy" id="7048"/>
    <lineage>
        <taxon>Eukaryota</taxon>
        <taxon>Metazoa</taxon>
        <taxon>Ecdysozoa</taxon>
        <taxon>Arthropoda</taxon>
        <taxon>Hexapoda</taxon>
        <taxon>Insecta</taxon>
        <taxon>Pterygota</taxon>
        <taxon>Neoptera</taxon>
        <taxon>Endopterygota</taxon>
        <taxon>Coleoptera</taxon>
        <taxon>Polyphaga</taxon>
        <taxon>Cucujiformia</taxon>
        <taxon>Curculionidae</taxon>
        <taxon>Dryophthorinae</taxon>
        <taxon>Sitophilus</taxon>
    </lineage>
</organism>
<dbReference type="GO" id="GO:0042391">
    <property type="term" value="P:regulation of membrane potential"/>
    <property type="evidence" value="ECO:0007669"/>
    <property type="project" value="TreeGrafter"/>
</dbReference>
<protein>
    <submittedName>
        <fullName evidence="4">Piezo-type mechanosensitive ion channel component-like</fullName>
    </submittedName>
</protein>